<protein>
    <submittedName>
        <fullName evidence="2">Uncharacterized protein</fullName>
    </submittedName>
</protein>
<evidence type="ECO:0000313" key="2">
    <source>
        <dbReference type="EMBL" id="EAU80296.1"/>
    </source>
</evidence>
<dbReference type="KEGG" id="cci:CC1G_13251"/>
<comment type="caution">
    <text evidence="2">The sequence shown here is derived from an EMBL/GenBank/DDBJ whole genome shotgun (WGS) entry which is preliminary data.</text>
</comment>
<proteinExistence type="predicted"/>
<name>A8PI57_COPC7</name>
<sequence length="344" mass="39104">MPRFPQNSKQAIDKVQSLIARLDATIQPPRPTDSREAHRRWRTKIQDAYNTLQGISLILISASPIGGDDLFRQLSAIILDAFEIVLSWMRQVLRDDKLAYGTLLSFFGALVMFEGDLKFAVLTSPCAMGVAIAFLIASIDAVKFRYDALSKIMEIIYRHGVARKILFDAVLASPTATVKTFTQNSLYSFEYVQAALDEAGSGRVGEQKLYSLFCSVHRSLEYLVSDTRFSAYLLRENYHRRYLQLLLSARQIMTETRSQRMFSNFTANLFHFVDDHKPHTTKIVLELLDMGAFHVIFHGLLEARVDTDTGPLMKALFDLAFQMMSRRVANYLKSFTEALPESTM</sequence>
<organism evidence="2 3">
    <name type="scientific">Coprinopsis cinerea (strain Okayama-7 / 130 / ATCC MYA-4618 / FGSC 9003)</name>
    <name type="common">Inky cap fungus</name>
    <name type="synonym">Hormographiella aspergillata</name>
    <dbReference type="NCBI Taxonomy" id="240176"/>
    <lineage>
        <taxon>Eukaryota</taxon>
        <taxon>Fungi</taxon>
        <taxon>Dikarya</taxon>
        <taxon>Basidiomycota</taxon>
        <taxon>Agaricomycotina</taxon>
        <taxon>Agaricomycetes</taxon>
        <taxon>Agaricomycetidae</taxon>
        <taxon>Agaricales</taxon>
        <taxon>Agaricineae</taxon>
        <taxon>Psathyrellaceae</taxon>
        <taxon>Coprinopsis</taxon>
    </lineage>
</organism>
<keyword evidence="3" id="KW-1185">Reference proteome</keyword>
<evidence type="ECO:0000313" key="3">
    <source>
        <dbReference type="Proteomes" id="UP000001861"/>
    </source>
</evidence>
<feature type="transmembrane region" description="Helical" evidence="1">
    <location>
        <begin position="119"/>
        <end position="142"/>
    </location>
</feature>
<feature type="transmembrane region" description="Helical" evidence="1">
    <location>
        <begin position="98"/>
        <end position="113"/>
    </location>
</feature>
<reference evidence="2 3" key="1">
    <citation type="journal article" date="2010" name="Proc. Natl. Acad. Sci. U.S.A.">
        <title>Insights into evolution of multicellular fungi from the assembled chromosomes of the mushroom Coprinopsis cinerea (Coprinus cinereus).</title>
        <authorList>
            <person name="Stajich J.E."/>
            <person name="Wilke S.K."/>
            <person name="Ahren D."/>
            <person name="Au C.H."/>
            <person name="Birren B.W."/>
            <person name="Borodovsky M."/>
            <person name="Burns C."/>
            <person name="Canback B."/>
            <person name="Casselton L.A."/>
            <person name="Cheng C.K."/>
            <person name="Deng J."/>
            <person name="Dietrich F.S."/>
            <person name="Fargo D.C."/>
            <person name="Farman M.L."/>
            <person name="Gathman A.C."/>
            <person name="Goldberg J."/>
            <person name="Guigo R."/>
            <person name="Hoegger P.J."/>
            <person name="Hooker J.B."/>
            <person name="Huggins A."/>
            <person name="James T.Y."/>
            <person name="Kamada T."/>
            <person name="Kilaru S."/>
            <person name="Kodira C."/>
            <person name="Kues U."/>
            <person name="Kupfer D."/>
            <person name="Kwan H.S."/>
            <person name="Lomsadze A."/>
            <person name="Li W."/>
            <person name="Lilly W.W."/>
            <person name="Ma L.J."/>
            <person name="Mackey A.J."/>
            <person name="Manning G."/>
            <person name="Martin F."/>
            <person name="Muraguchi H."/>
            <person name="Natvig D.O."/>
            <person name="Palmerini H."/>
            <person name="Ramesh M.A."/>
            <person name="Rehmeyer C.J."/>
            <person name="Roe B.A."/>
            <person name="Shenoy N."/>
            <person name="Stanke M."/>
            <person name="Ter-Hovhannisyan V."/>
            <person name="Tunlid A."/>
            <person name="Velagapudi R."/>
            <person name="Vision T.J."/>
            <person name="Zeng Q."/>
            <person name="Zolan M.E."/>
            <person name="Pukkila P.J."/>
        </authorList>
    </citation>
    <scope>NUCLEOTIDE SEQUENCE [LARGE SCALE GENOMIC DNA]</scope>
    <source>
        <strain evidence="3">Okayama-7 / 130 / ATCC MYA-4618 / FGSC 9003</strain>
    </source>
</reference>
<dbReference type="GeneID" id="6018225"/>
<accession>A8PI57</accession>
<dbReference type="EMBL" id="AACS02000023">
    <property type="protein sequence ID" value="EAU80296.1"/>
    <property type="molecule type" value="Genomic_DNA"/>
</dbReference>
<keyword evidence="1" id="KW-0472">Membrane</keyword>
<dbReference type="VEuPathDB" id="FungiDB:CC1G_13251"/>
<gene>
    <name evidence="2" type="ORF">CC1G_13251</name>
</gene>
<dbReference type="InParanoid" id="A8PI57"/>
<keyword evidence="1" id="KW-0812">Transmembrane</keyword>
<evidence type="ECO:0000256" key="1">
    <source>
        <dbReference type="SAM" id="Phobius"/>
    </source>
</evidence>
<dbReference type="Proteomes" id="UP000001861">
    <property type="component" value="Unassembled WGS sequence"/>
</dbReference>
<dbReference type="AlphaFoldDB" id="A8PI57"/>
<keyword evidence="1" id="KW-1133">Transmembrane helix</keyword>
<dbReference type="RefSeq" id="XP_001841519.1">
    <property type="nucleotide sequence ID" value="XM_001841467.1"/>
</dbReference>